<dbReference type="Pfam" id="PF02082">
    <property type="entry name" value="Rrf2"/>
    <property type="match status" value="1"/>
</dbReference>
<gene>
    <name evidence="1" type="ORF">LCGC14_0800090</name>
</gene>
<dbReference type="GO" id="GO:0003700">
    <property type="term" value="F:DNA-binding transcription factor activity"/>
    <property type="evidence" value="ECO:0007669"/>
    <property type="project" value="TreeGrafter"/>
</dbReference>
<dbReference type="SUPFAM" id="SSF46785">
    <property type="entry name" value="Winged helix' DNA-binding domain"/>
    <property type="match status" value="1"/>
</dbReference>
<name>A0A0F9PPZ4_9ZZZZ</name>
<comment type="caution">
    <text evidence="1">The sequence shown here is derived from an EMBL/GenBank/DDBJ whole genome shotgun (WGS) entry which is preliminary data.</text>
</comment>
<organism evidence="1">
    <name type="scientific">marine sediment metagenome</name>
    <dbReference type="NCBI Taxonomy" id="412755"/>
    <lineage>
        <taxon>unclassified sequences</taxon>
        <taxon>metagenomes</taxon>
        <taxon>ecological metagenomes</taxon>
    </lineage>
</organism>
<sequence>MLRMGKLTDYGIVLMSYLAQKTDRQHSAHALADAVQVPLPTVKKVLKALSQAGLLISERGAHGGYSLLRSSKQISVAEIITAIEGPIALTECVSNESHCEQENHCSIQTNWTRINNAVFHALDEVKLSDMLVPQTASESVNPIHFYPSTSAMALVITKDGEING</sequence>
<proteinExistence type="predicted"/>
<dbReference type="PROSITE" id="PS51197">
    <property type="entry name" value="HTH_RRF2_2"/>
    <property type="match status" value="1"/>
</dbReference>
<dbReference type="InterPro" id="IPR014290">
    <property type="entry name" value="SUF_FeS_clus_asmbl_reg"/>
</dbReference>
<dbReference type="InterPro" id="IPR000944">
    <property type="entry name" value="Tscrpt_reg_Rrf2"/>
</dbReference>
<dbReference type="Gene3D" id="1.10.10.10">
    <property type="entry name" value="Winged helix-like DNA-binding domain superfamily/Winged helix DNA-binding domain"/>
    <property type="match status" value="1"/>
</dbReference>
<dbReference type="PANTHER" id="PTHR33221:SF2">
    <property type="entry name" value="TRANSCRIPTIONAL REGULATOR"/>
    <property type="match status" value="1"/>
</dbReference>
<dbReference type="NCBIfam" id="TIGR00738">
    <property type="entry name" value="rrf2_super"/>
    <property type="match status" value="1"/>
</dbReference>
<dbReference type="InterPro" id="IPR036388">
    <property type="entry name" value="WH-like_DNA-bd_sf"/>
</dbReference>
<dbReference type="NCBIfam" id="TIGR02944">
    <property type="entry name" value="suf_reg_Xantho"/>
    <property type="match status" value="1"/>
</dbReference>
<accession>A0A0F9PPZ4</accession>
<reference evidence="1" key="1">
    <citation type="journal article" date="2015" name="Nature">
        <title>Complex archaea that bridge the gap between prokaryotes and eukaryotes.</title>
        <authorList>
            <person name="Spang A."/>
            <person name="Saw J.H."/>
            <person name="Jorgensen S.L."/>
            <person name="Zaremba-Niedzwiedzka K."/>
            <person name="Martijn J."/>
            <person name="Lind A.E."/>
            <person name="van Eijk R."/>
            <person name="Schleper C."/>
            <person name="Guy L."/>
            <person name="Ettema T.J."/>
        </authorList>
    </citation>
    <scope>NUCLEOTIDE SEQUENCE</scope>
</reference>
<evidence type="ECO:0008006" key="2">
    <source>
        <dbReference type="Google" id="ProtNLM"/>
    </source>
</evidence>
<dbReference type="AlphaFoldDB" id="A0A0F9PPZ4"/>
<dbReference type="GO" id="GO:0005829">
    <property type="term" value="C:cytosol"/>
    <property type="evidence" value="ECO:0007669"/>
    <property type="project" value="TreeGrafter"/>
</dbReference>
<protein>
    <recommendedName>
        <fullName evidence="2">SUF system Fe-S cluster assembly regulator</fullName>
    </recommendedName>
</protein>
<dbReference type="PANTHER" id="PTHR33221">
    <property type="entry name" value="WINGED HELIX-TURN-HELIX TRANSCRIPTIONAL REGULATOR, RRF2 FAMILY"/>
    <property type="match status" value="1"/>
</dbReference>
<evidence type="ECO:0000313" key="1">
    <source>
        <dbReference type="EMBL" id="KKN33800.1"/>
    </source>
</evidence>
<dbReference type="InterPro" id="IPR030489">
    <property type="entry name" value="TR_Rrf2-type_CS"/>
</dbReference>
<dbReference type="InterPro" id="IPR036390">
    <property type="entry name" value="WH_DNA-bd_sf"/>
</dbReference>
<dbReference type="EMBL" id="LAZR01002150">
    <property type="protein sequence ID" value="KKN33800.1"/>
    <property type="molecule type" value="Genomic_DNA"/>
</dbReference>
<dbReference type="PROSITE" id="PS01332">
    <property type="entry name" value="HTH_RRF2_1"/>
    <property type="match status" value="1"/>
</dbReference>